<evidence type="ECO:0000313" key="2">
    <source>
        <dbReference type="EMBL" id="VEL09189.1"/>
    </source>
</evidence>
<gene>
    <name evidence="2" type="ORF">PXEA_LOCUS2629</name>
</gene>
<sequence>MLASCLDDSGLTSIGSFDVNLGVGLSPSQPNSPATPASLGRSAGSTGLLLQSPSSMGPLSGGSGPPTLGGGGLMTSSLYHAVNQTSPSGPVSVGGGLMGVSPFSPLSSGQRSTSMEWTAPAGSDTLASPGASGTSGTNAACRYPIIELMSKKSYLLTLGLSSFMKHNVLGRLAFRIQVEEEEIRSLVPPEDDGRLR</sequence>
<dbReference type="AlphaFoldDB" id="A0A3S4ZE32"/>
<protein>
    <submittedName>
        <fullName evidence="2">Uncharacterized protein</fullName>
    </submittedName>
</protein>
<feature type="region of interest" description="Disordered" evidence="1">
    <location>
        <begin position="27"/>
        <end position="70"/>
    </location>
</feature>
<feature type="region of interest" description="Disordered" evidence="1">
    <location>
        <begin position="102"/>
        <end position="136"/>
    </location>
</feature>
<dbReference type="Proteomes" id="UP000784294">
    <property type="component" value="Unassembled WGS sequence"/>
</dbReference>
<comment type="caution">
    <text evidence="2">The sequence shown here is derived from an EMBL/GenBank/DDBJ whole genome shotgun (WGS) entry which is preliminary data.</text>
</comment>
<accession>A0A3S4ZE32</accession>
<evidence type="ECO:0000256" key="1">
    <source>
        <dbReference type="SAM" id="MobiDB-lite"/>
    </source>
</evidence>
<name>A0A3S4ZE32_9PLAT</name>
<feature type="compositionally biased region" description="Low complexity" evidence="1">
    <location>
        <begin position="47"/>
        <end position="58"/>
    </location>
</feature>
<proteinExistence type="predicted"/>
<reference evidence="2" key="1">
    <citation type="submission" date="2018-11" db="EMBL/GenBank/DDBJ databases">
        <authorList>
            <consortium name="Pathogen Informatics"/>
        </authorList>
    </citation>
    <scope>NUCLEOTIDE SEQUENCE</scope>
</reference>
<organism evidence="2 3">
    <name type="scientific">Protopolystoma xenopodis</name>
    <dbReference type="NCBI Taxonomy" id="117903"/>
    <lineage>
        <taxon>Eukaryota</taxon>
        <taxon>Metazoa</taxon>
        <taxon>Spiralia</taxon>
        <taxon>Lophotrochozoa</taxon>
        <taxon>Platyhelminthes</taxon>
        <taxon>Monogenea</taxon>
        <taxon>Polyopisthocotylea</taxon>
        <taxon>Polystomatidea</taxon>
        <taxon>Polystomatidae</taxon>
        <taxon>Protopolystoma</taxon>
    </lineage>
</organism>
<keyword evidence="3" id="KW-1185">Reference proteome</keyword>
<dbReference type="EMBL" id="CAAALY010005713">
    <property type="protein sequence ID" value="VEL09189.1"/>
    <property type="molecule type" value="Genomic_DNA"/>
</dbReference>
<feature type="compositionally biased region" description="Gly residues" evidence="1">
    <location>
        <begin position="59"/>
        <end position="70"/>
    </location>
</feature>
<feature type="compositionally biased region" description="Polar residues" evidence="1">
    <location>
        <begin position="104"/>
        <end position="116"/>
    </location>
</feature>
<evidence type="ECO:0000313" key="3">
    <source>
        <dbReference type="Proteomes" id="UP000784294"/>
    </source>
</evidence>